<evidence type="ECO:0000313" key="1">
    <source>
        <dbReference type="EnsemblMetazoa" id="XP_016987988.1"/>
    </source>
</evidence>
<proteinExistence type="predicted"/>
<accession>A0A6P4FKP5</accession>
<dbReference type="EnsemblMetazoa" id="XM_017132499.2">
    <property type="protein sequence ID" value="XP_016987988.1"/>
    <property type="gene ID" value="LOC108050703"/>
</dbReference>
<reference evidence="3" key="2">
    <citation type="submission" date="2025-04" db="UniProtKB">
        <authorList>
            <consortium name="RefSeq"/>
        </authorList>
    </citation>
    <scope>IDENTIFICATION</scope>
</reference>
<dbReference type="OMA" id="YYEDPCG"/>
<dbReference type="AlphaFoldDB" id="A0A6P4FKP5"/>
<reference evidence="2" key="1">
    <citation type="journal article" date="2021" name="Elife">
        <title>Highly contiguous assemblies of 101 drosophilid genomes.</title>
        <authorList>
            <person name="Kim B.Y."/>
            <person name="Wang J.R."/>
            <person name="Miller D.E."/>
            <person name="Barmina O."/>
            <person name="Delaney E."/>
            <person name="Thompson A."/>
            <person name="Comeault A.A."/>
            <person name="Peede D."/>
            <person name="D'Agostino E.R."/>
            <person name="Pelaez J."/>
            <person name="Aguilar J.M."/>
            <person name="Haji D."/>
            <person name="Matsunaga T."/>
            <person name="Armstrong E.E."/>
            <person name="Zych M."/>
            <person name="Ogawa Y."/>
            <person name="Stamenkovic-Radak M."/>
            <person name="Jelic M."/>
            <person name="Veselinovic M.S."/>
            <person name="Tanaskovic M."/>
            <person name="Eric P."/>
            <person name="Gao J.J."/>
            <person name="Katoh T.K."/>
            <person name="Toda M.J."/>
            <person name="Watabe H."/>
            <person name="Watada M."/>
            <person name="Davis J.S."/>
            <person name="Moyle L.C."/>
            <person name="Manoli G."/>
            <person name="Bertolini E."/>
            <person name="Kostal V."/>
            <person name="Hawley R.S."/>
            <person name="Takahashi A."/>
            <person name="Jones C.D."/>
            <person name="Price D.K."/>
            <person name="Whiteman N."/>
            <person name="Kopp A."/>
            <person name="Matute D.R."/>
            <person name="Petrov D.A."/>
        </authorList>
    </citation>
    <scope>NUCLEOTIDE SEQUENCE [LARGE SCALE GENOMIC DNA]</scope>
</reference>
<protein>
    <submittedName>
        <fullName evidence="3">Spliceosome-associated protein 49</fullName>
    </submittedName>
</protein>
<reference evidence="1" key="3">
    <citation type="submission" date="2025-05" db="UniProtKB">
        <authorList>
            <consortium name="EnsemblMetazoa"/>
        </authorList>
    </citation>
    <scope>IDENTIFICATION</scope>
</reference>
<dbReference type="RefSeq" id="XP_016987988.1">
    <property type="nucleotide sequence ID" value="XM_017132499.1"/>
</dbReference>
<dbReference type="GeneID" id="108050703"/>
<keyword evidence="2" id="KW-1185">Reference proteome</keyword>
<name>A0A6P4FKP5_DRORH</name>
<evidence type="ECO:0000313" key="2">
    <source>
        <dbReference type="Proteomes" id="UP001652680"/>
    </source>
</evidence>
<gene>
    <name evidence="3" type="primary">LOC108050703</name>
    <name evidence="1" type="synonym">108050703</name>
</gene>
<sequence>MRYYEDPCGYPARHHHGRPNIEIDVVPGWGGAYYPPPPPPRPAEVVYMTPAATYVPGTQVMMPQPYGGVTVATNGYYPQQQPGYEYQYQYQYQQPYNNPPYPQW</sequence>
<dbReference type="OrthoDB" id="7855357at2759"/>
<evidence type="ECO:0000313" key="3">
    <source>
        <dbReference type="RefSeq" id="XP_016987988.1"/>
    </source>
</evidence>
<organism evidence="3">
    <name type="scientific">Drosophila rhopaloa</name>
    <name type="common">Fruit fly</name>
    <dbReference type="NCBI Taxonomy" id="1041015"/>
    <lineage>
        <taxon>Eukaryota</taxon>
        <taxon>Metazoa</taxon>
        <taxon>Ecdysozoa</taxon>
        <taxon>Arthropoda</taxon>
        <taxon>Hexapoda</taxon>
        <taxon>Insecta</taxon>
        <taxon>Pterygota</taxon>
        <taxon>Neoptera</taxon>
        <taxon>Endopterygota</taxon>
        <taxon>Diptera</taxon>
        <taxon>Brachycera</taxon>
        <taxon>Muscomorpha</taxon>
        <taxon>Ephydroidea</taxon>
        <taxon>Drosophilidae</taxon>
        <taxon>Drosophila</taxon>
        <taxon>Sophophora</taxon>
    </lineage>
</organism>
<dbReference type="Proteomes" id="UP001652680">
    <property type="component" value="Unassembled WGS sequence"/>
</dbReference>